<protein>
    <submittedName>
        <fullName evidence="2">Uncharacterized protein</fullName>
    </submittedName>
</protein>
<keyword evidence="1" id="KW-0472">Membrane</keyword>
<sequence length="66" mass="6996">MSLAVSSVLAAVFVLNVALGASGSGTFLSDVQEMMVLLAASIAFVIAILRREAQARGQYDRTHQQD</sequence>
<comment type="caution">
    <text evidence="2">The sequence shown here is derived from an EMBL/GenBank/DDBJ whole genome shotgun (WGS) entry which is preliminary data.</text>
</comment>
<keyword evidence="1" id="KW-0812">Transmembrane</keyword>
<dbReference type="RefSeq" id="WP_377070765.1">
    <property type="nucleotide sequence ID" value="NZ_JBHMEC010000026.1"/>
</dbReference>
<dbReference type="Proteomes" id="UP001589670">
    <property type="component" value="Unassembled WGS sequence"/>
</dbReference>
<evidence type="ECO:0000313" key="2">
    <source>
        <dbReference type="EMBL" id="MFB9151189.1"/>
    </source>
</evidence>
<accession>A0ABV5I3D0</accession>
<dbReference type="EMBL" id="JBHMEC010000026">
    <property type="protein sequence ID" value="MFB9151189.1"/>
    <property type="molecule type" value="Genomic_DNA"/>
</dbReference>
<organism evidence="2 3">
    <name type="scientific">Roseovarius ramblicola</name>
    <dbReference type="NCBI Taxonomy" id="2022336"/>
    <lineage>
        <taxon>Bacteria</taxon>
        <taxon>Pseudomonadati</taxon>
        <taxon>Pseudomonadota</taxon>
        <taxon>Alphaproteobacteria</taxon>
        <taxon>Rhodobacterales</taxon>
        <taxon>Roseobacteraceae</taxon>
        <taxon>Roseovarius</taxon>
    </lineage>
</organism>
<keyword evidence="3" id="KW-1185">Reference proteome</keyword>
<evidence type="ECO:0000256" key="1">
    <source>
        <dbReference type="SAM" id="Phobius"/>
    </source>
</evidence>
<proteinExistence type="predicted"/>
<keyword evidence="1" id="KW-1133">Transmembrane helix</keyword>
<reference evidence="2 3" key="1">
    <citation type="submission" date="2024-09" db="EMBL/GenBank/DDBJ databases">
        <authorList>
            <person name="Sun Q."/>
            <person name="Mori K."/>
        </authorList>
    </citation>
    <scope>NUCLEOTIDE SEQUENCE [LARGE SCALE GENOMIC DNA]</scope>
    <source>
        <strain evidence="2 3">CECT 9424</strain>
    </source>
</reference>
<feature type="transmembrane region" description="Helical" evidence="1">
    <location>
        <begin position="30"/>
        <end position="49"/>
    </location>
</feature>
<name>A0ABV5I3D0_9RHOB</name>
<gene>
    <name evidence="2" type="ORF">ACFFU4_15670</name>
</gene>
<evidence type="ECO:0000313" key="3">
    <source>
        <dbReference type="Proteomes" id="UP001589670"/>
    </source>
</evidence>